<gene>
    <name evidence="2" type="ORF">MCOR_7841</name>
</gene>
<evidence type="ECO:0000256" key="1">
    <source>
        <dbReference type="SAM" id="MobiDB-lite"/>
    </source>
</evidence>
<protein>
    <submittedName>
        <fullName evidence="2">Uncharacterized protein</fullName>
    </submittedName>
</protein>
<organism evidence="2 3">
    <name type="scientific">Mytilus coruscus</name>
    <name type="common">Sea mussel</name>
    <dbReference type="NCBI Taxonomy" id="42192"/>
    <lineage>
        <taxon>Eukaryota</taxon>
        <taxon>Metazoa</taxon>
        <taxon>Spiralia</taxon>
        <taxon>Lophotrochozoa</taxon>
        <taxon>Mollusca</taxon>
        <taxon>Bivalvia</taxon>
        <taxon>Autobranchia</taxon>
        <taxon>Pteriomorphia</taxon>
        <taxon>Mytilida</taxon>
        <taxon>Mytiloidea</taxon>
        <taxon>Mytilidae</taxon>
        <taxon>Mytilinae</taxon>
        <taxon>Mytilus</taxon>
    </lineage>
</organism>
<sequence>MLQFGSLDPPLLSMPSWKPEEARGRSGGVNLGMQRIGVNIWWQRKCGAFTLLEMTSQLPKRSNRKRKRTQRLGEIMGNTDNADLRVDVPNIDIPLPSSSNSDTHSDQLSGYSQSNPVQNSNTDSSNPNVPNTDNETNDDQVLKILTVTTPIITQTVDTILKSTGVIQGKDANTSNLTLTPALTDQSQSVNSMLPSTQSNTTFNATGMTAPSQSHTSNMTNNPLCESSNYSCSNVISRGC</sequence>
<name>A0A6J8AHA5_MYTCO</name>
<dbReference type="Proteomes" id="UP000507470">
    <property type="component" value="Unassembled WGS sequence"/>
</dbReference>
<feature type="region of interest" description="Disordered" evidence="1">
    <location>
        <begin position="58"/>
        <end position="137"/>
    </location>
</feature>
<dbReference type="AlphaFoldDB" id="A0A6J8AHA5"/>
<feature type="compositionally biased region" description="Basic residues" evidence="1">
    <location>
        <begin position="61"/>
        <end position="70"/>
    </location>
</feature>
<keyword evidence="3" id="KW-1185">Reference proteome</keyword>
<feature type="compositionally biased region" description="Polar residues" evidence="1">
    <location>
        <begin position="96"/>
        <end position="134"/>
    </location>
</feature>
<evidence type="ECO:0000313" key="3">
    <source>
        <dbReference type="Proteomes" id="UP000507470"/>
    </source>
</evidence>
<feature type="region of interest" description="Disordered" evidence="1">
    <location>
        <begin position="1"/>
        <end position="28"/>
    </location>
</feature>
<accession>A0A6J8AHA5</accession>
<proteinExistence type="predicted"/>
<reference evidence="2 3" key="1">
    <citation type="submission" date="2020-06" db="EMBL/GenBank/DDBJ databases">
        <authorList>
            <person name="Li R."/>
            <person name="Bekaert M."/>
        </authorList>
    </citation>
    <scope>NUCLEOTIDE SEQUENCE [LARGE SCALE GENOMIC DNA]</scope>
    <source>
        <strain evidence="3">wild</strain>
    </source>
</reference>
<evidence type="ECO:0000313" key="2">
    <source>
        <dbReference type="EMBL" id="CAC5368232.1"/>
    </source>
</evidence>
<dbReference type="EMBL" id="CACVKT020001464">
    <property type="protein sequence ID" value="CAC5368232.1"/>
    <property type="molecule type" value="Genomic_DNA"/>
</dbReference>